<dbReference type="GO" id="GO:0006508">
    <property type="term" value="P:proteolysis"/>
    <property type="evidence" value="ECO:0007669"/>
    <property type="project" value="InterPro"/>
</dbReference>
<organism evidence="3 4">
    <name type="scientific">Ixodes scapularis</name>
    <name type="common">Black-legged tick</name>
    <name type="synonym">Deer tick</name>
    <dbReference type="NCBI Taxonomy" id="6945"/>
    <lineage>
        <taxon>Eukaryota</taxon>
        <taxon>Metazoa</taxon>
        <taxon>Ecdysozoa</taxon>
        <taxon>Arthropoda</taxon>
        <taxon>Chelicerata</taxon>
        <taxon>Arachnida</taxon>
        <taxon>Acari</taxon>
        <taxon>Parasitiformes</taxon>
        <taxon>Ixodida</taxon>
        <taxon>Ixodoidea</taxon>
        <taxon>Ixodidae</taxon>
        <taxon>Ixodinae</taxon>
        <taxon>Ixodes</taxon>
    </lineage>
</organism>
<dbReference type="InterPro" id="IPR000718">
    <property type="entry name" value="Peptidase_M13"/>
</dbReference>
<protein>
    <recommendedName>
        <fullName evidence="2">Peptidase M13 N-terminal domain-containing protein</fullName>
    </recommendedName>
</protein>
<reference evidence="3" key="2">
    <citation type="submission" date="2020-05" db="UniProtKB">
        <authorList>
            <consortium name="EnsemblMetazoa"/>
        </authorList>
    </citation>
    <scope>IDENTIFICATION</scope>
    <source>
        <strain evidence="3">wikel</strain>
    </source>
</reference>
<dbReference type="SUPFAM" id="SSF55486">
    <property type="entry name" value="Metalloproteases ('zincins'), catalytic domain"/>
    <property type="match status" value="1"/>
</dbReference>
<dbReference type="Proteomes" id="UP000001555">
    <property type="component" value="Unassembled WGS sequence"/>
</dbReference>
<dbReference type="Gene3D" id="1.10.1380.10">
    <property type="entry name" value="Neutral endopeptidase , domain2"/>
    <property type="match status" value="1"/>
</dbReference>
<dbReference type="InterPro" id="IPR042089">
    <property type="entry name" value="Peptidase_M13_dom_2"/>
</dbReference>
<dbReference type="InterPro" id="IPR008753">
    <property type="entry name" value="Peptidase_M13_N"/>
</dbReference>
<name>A0A1S4LX11_IXOSC</name>
<dbReference type="InParanoid" id="A0A1S4LX11"/>
<evidence type="ECO:0000313" key="3">
    <source>
        <dbReference type="EnsemblMetazoa" id="ISCW020545-PA"/>
    </source>
</evidence>
<dbReference type="Gene3D" id="3.40.390.10">
    <property type="entry name" value="Collagenase (Catalytic Domain)"/>
    <property type="match status" value="1"/>
</dbReference>
<feature type="domain" description="Peptidase M13 N-terminal" evidence="2">
    <location>
        <begin position="13"/>
        <end position="54"/>
    </location>
</feature>
<dbReference type="PANTHER" id="PTHR11733:SF167">
    <property type="entry name" value="FI17812P1-RELATED"/>
    <property type="match status" value="1"/>
</dbReference>
<dbReference type="Pfam" id="PF05649">
    <property type="entry name" value="Peptidase_M13_N"/>
    <property type="match status" value="1"/>
</dbReference>
<dbReference type="VEuPathDB" id="VectorBase:ISCW020545"/>
<dbReference type="EMBL" id="ABJB010279444">
    <property type="status" value="NOT_ANNOTATED_CDS"/>
    <property type="molecule type" value="Genomic_DNA"/>
</dbReference>
<evidence type="ECO:0000256" key="1">
    <source>
        <dbReference type="ARBA" id="ARBA00007357"/>
    </source>
</evidence>
<dbReference type="GO" id="GO:0004222">
    <property type="term" value="F:metalloendopeptidase activity"/>
    <property type="evidence" value="ECO:0007669"/>
    <property type="project" value="InterPro"/>
</dbReference>
<sequence>KMILASMNQTEDPCTDFYEYACGNWTKTHKTPDDQTEIGPFNIPTSKLWMVLKSMF</sequence>
<keyword evidence="4" id="KW-1185">Reference proteome</keyword>
<evidence type="ECO:0000313" key="4">
    <source>
        <dbReference type="Proteomes" id="UP000001555"/>
    </source>
</evidence>
<accession>A0A1S4LX11</accession>
<dbReference type="PANTHER" id="PTHR11733">
    <property type="entry name" value="ZINC METALLOPROTEASE FAMILY M13 NEPRILYSIN-RELATED"/>
    <property type="match status" value="1"/>
</dbReference>
<dbReference type="VEuPathDB" id="VectorBase:ISCI020545"/>
<proteinExistence type="inferred from homology"/>
<dbReference type="PROSITE" id="PS51885">
    <property type="entry name" value="NEPRILYSIN"/>
    <property type="match status" value="1"/>
</dbReference>
<dbReference type="InterPro" id="IPR024079">
    <property type="entry name" value="MetalloPept_cat_dom_sf"/>
</dbReference>
<dbReference type="EnsemblMetazoa" id="ISCW020545-RA">
    <property type="protein sequence ID" value="ISCW020545-PA"/>
    <property type="gene ID" value="ISCW020545"/>
</dbReference>
<reference evidence="4" key="1">
    <citation type="submission" date="2008-03" db="EMBL/GenBank/DDBJ databases">
        <title>Annotation of Ixodes scapularis.</title>
        <authorList>
            <consortium name="Ixodes scapularis Genome Project Consortium"/>
            <person name="Caler E."/>
            <person name="Hannick L.I."/>
            <person name="Bidwell S."/>
            <person name="Joardar V."/>
            <person name="Thiagarajan M."/>
            <person name="Amedeo P."/>
            <person name="Galinsky K.J."/>
            <person name="Schobel S."/>
            <person name="Inman J."/>
            <person name="Hostetler J."/>
            <person name="Miller J."/>
            <person name="Hammond M."/>
            <person name="Megy K."/>
            <person name="Lawson D."/>
            <person name="Kodira C."/>
            <person name="Sutton G."/>
            <person name="Meyer J."/>
            <person name="Hill C.A."/>
            <person name="Birren B."/>
            <person name="Nene V."/>
            <person name="Collins F."/>
            <person name="Alarcon-Chaidez F."/>
            <person name="Wikel S."/>
            <person name="Strausberg R."/>
        </authorList>
    </citation>
    <scope>NUCLEOTIDE SEQUENCE [LARGE SCALE GENOMIC DNA]</scope>
    <source>
        <strain evidence="4">Wikel</strain>
    </source>
</reference>
<evidence type="ECO:0000259" key="2">
    <source>
        <dbReference type="Pfam" id="PF05649"/>
    </source>
</evidence>
<dbReference type="AlphaFoldDB" id="A0A1S4LX11"/>
<comment type="similarity">
    <text evidence="1">Belongs to the peptidase M13 family.</text>
</comment>